<feature type="transmembrane region" description="Helical" evidence="6">
    <location>
        <begin position="244"/>
        <end position="263"/>
    </location>
</feature>
<feature type="transmembrane region" description="Helical" evidence="6">
    <location>
        <begin position="6"/>
        <end position="34"/>
    </location>
</feature>
<organism evidence="8 9">
    <name type="scientific">Corynebacterium hindlerae</name>
    <dbReference type="NCBI Taxonomy" id="699041"/>
    <lineage>
        <taxon>Bacteria</taxon>
        <taxon>Bacillati</taxon>
        <taxon>Actinomycetota</taxon>
        <taxon>Actinomycetes</taxon>
        <taxon>Mycobacteriales</taxon>
        <taxon>Corynebacteriaceae</taxon>
        <taxon>Corynebacterium</taxon>
    </lineage>
</organism>
<evidence type="ECO:0000256" key="6">
    <source>
        <dbReference type="SAM" id="Phobius"/>
    </source>
</evidence>
<evidence type="ECO:0000256" key="4">
    <source>
        <dbReference type="ARBA" id="ARBA00022989"/>
    </source>
</evidence>
<proteinExistence type="inferred from homology"/>
<evidence type="ECO:0000256" key="5">
    <source>
        <dbReference type="ARBA" id="ARBA00023136"/>
    </source>
</evidence>
<dbReference type="Pfam" id="PF02683">
    <property type="entry name" value="DsbD_TM"/>
    <property type="match status" value="1"/>
</dbReference>
<feature type="transmembrane region" description="Helical" evidence="6">
    <location>
        <begin position="148"/>
        <end position="173"/>
    </location>
</feature>
<dbReference type="InterPro" id="IPR051790">
    <property type="entry name" value="Cytochrome_c-biogenesis_DsbD"/>
</dbReference>
<dbReference type="InterPro" id="IPR003834">
    <property type="entry name" value="Cyt_c_assmbl_TM_dom"/>
</dbReference>
<dbReference type="EMBL" id="CP059833">
    <property type="protein sequence ID" value="QMV84933.1"/>
    <property type="molecule type" value="Genomic_DNA"/>
</dbReference>
<sequence length="267" mass="28203">MIEIGIVGALVAGVFSLLSPCSALLLPAFFAYAFSSKRQLVARTAVFFLGLAAVLVPLGAGVGWFGQALLVHRSTLILIGGLMMILFGIISFFGKGFNIPGLSRLNSRVRGTSWLAVCALGAVYGFAGFCAGPLLGAVLTTALVSTSALYGALIMAMYALGMVVPLFLLAWAWDARKLNDARWLRGHEFSVGSLRLNSISMASGLLFIAIGVLFIRTNGTTGLPSFLSVEAQHAAQTWVLQNQLIMVLGVLMLCLIGAVVAFVKSEK</sequence>
<feature type="transmembrane region" description="Helical" evidence="6">
    <location>
        <begin position="114"/>
        <end position="136"/>
    </location>
</feature>
<feature type="transmembrane region" description="Helical" evidence="6">
    <location>
        <begin position="46"/>
        <end position="65"/>
    </location>
</feature>
<feature type="transmembrane region" description="Helical" evidence="6">
    <location>
        <begin position="71"/>
        <end position="93"/>
    </location>
</feature>
<dbReference type="PANTHER" id="PTHR31272:SF4">
    <property type="entry name" value="CYTOCHROME C-TYPE BIOGENESIS PROTEIN HI_1454-RELATED"/>
    <property type="match status" value="1"/>
</dbReference>
<dbReference type="GO" id="GO:0017004">
    <property type="term" value="P:cytochrome complex assembly"/>
    <property type="evidence" value="ECO:0007669"/>
    <property type="project" value="InterPro"/>
</dbReference>
<name>A0A7G5FE92_9CORY</name>
<accession>A0A7G5FE92</accession>
<evidence type="ECO:0000256" key="1">
    <source>
        <dbReference type="ARBA" id="ARBA00004141"/>
    </source>
</evidence>
<evidence type="ECO:0000313" key="8">
    <source>
        <dbReference type="EMBL" id="QMV84933.1"/>
    </source>
</evidence>
<dbReference type="PANTHER" id="PTHR31272">
    <property type="entry name" value="CYTOCHROME C-TYPE BIOGENESIS PROTEIN HI_1454-RELATED"/>
    <property type="match status" value="1"/>
</dbReference>
<evidence type="ECO:0000256" key="3">
    <source>
        <dbReference type="ARBA" id="ARBA00022692"/>
    </source>
</evidence>
<evidence type="ECO:0000313" key="9">
    <source>
        <dbReference type="Proteomes" id="UP000515570"/>
    </source>
</evidence>
<dbReference type="RefSeq" id="WP_182385740.1">
    <property type="nucleotide sequence ID" value="NZ_CP059833.1"/>
</dbReference>
<feature type="domain" description="Cytochrome C biogenesis protein transmembrane" evidence="7">
    <location>
        <begin position="6"/>
        <end position="175"/>
    </location>
</feature>
<dbReference type="AlphaFoldDB" id="A0A7G5FE92"/>
<keyword evidence="3 6" id="KW-0812">Transmembrane</keyword>
<evidence type="ECO:0000256" key="2">
    <source>
        <dbReference type="ARBA" id="ARBA00006143"/>
    </source>
</evidence>
<evidence type="ECO:0000259" key="7">
    <source>
        <dbReference type="Pfam" id="PF02683"/>
    </source>
</evidence>
<keyword evidence="5 6" id="KW-0472">Membrane</keyword>
<keyword evidence="9" id="KW-1185">Reference proteome</keyword>
<keyword evidence="4 6" id="KW-1133">Transmembrane helix</keyword>
<dbReference type="Proteomes" id="UP000515570">
    <property type="component" value="Chromosome"/>
</dbReference>
<comment type="similarity">
    <text evidence="2">Belongs to the DsbD family.</text>
</comment>
<reference evidence="8 9" key="1">
    <citation type="submission" date="2020-07" db="EMBL/GenBank/DDBJ databases">
        <title>non toxigenic Corynebacterium sp. nov from a clinical source.</title>
        <authorList>
            <person name="Bernier A.-M."/>
            <person name="Bernard K."/>
        </authorList>
    </citation>
    <scope>NUCLEOTIDE SEQUENCE [LARGE SCALE GENOMIC DNA]</scope>
    <source>
        <strain evidence="9">NML 93-0612</strain>
    </source>
</reference>
<gene>
    <name evidence="8" type="ORF">HW450_11445</name>
</gene>
<dbReference type="GO" id="GO:0016020">
    <property type="term" value="C:membrane"/>
    <property type="evidence" value="ECO:0007669"/>
    <property type="project" value="UniProtKB-SubCell"/>
</dbReference>
<protein>
    <submittedName>
        <fullName evidence="8">Cytochrome c biogenesis protein CcdA</fullName>
    </submittedName>
</protein>
<feature type="transmembrane region" description="Helical" evidence="6">
    <location>
        <begin position="194"/>
        <end position="215"/>
    </location>
</feature>
<comment type="subcellular location">
    <subcellularLocation>
        <location evidence="1">Membrane</location>
        <topology evidence="1">Multi-pass membrane protein</topology>
    </subcellularLocation>
</comment>